<dbReference type="SUPFAM" id="SSF81901">
    <property type="entry name" value="HCP-like"/>
    <property type="match status" value="1"/>
</dbReference>
<evidence type="ECO:0008006" key="5">
    <source>
        <dbReference type="Google" id="ProtNLM"/>
    </source>
</evidence>
<feature type="coiled-coil region" evidence="1">
    <location>
        <begin position="540"/>
        <end position="570"/>
    </location>
</feature>
<comment type="caution">
    <text evidence="3">The sequence shown here is derived from an EMBL/GenBank/DDBJ whole genome shotgun (WGS) entry which is preliminary data.</text>
</comment>
<keyword evidence="4" id="KW-1185">Reference proteome</keyword>
<keyword evidence="2" id="KW-0732">Signal</keyword>
<gene>
    <name evidence="3" type="ORF">E2I14_06350</name>
</gene>
<sequence>MSLSLNCQFRARRKWVAIAAALCCAASISTSSCIAAPLAVEPSTADQQHPNHDIKDPHYGDVLFQFFQDHYFGSLTSLMVSQHFERVSHHSEEAEILRGGIMLSYGLLDEAADIFTRLIDMGATPATRDRAWFYLAKIRYQRGYFVEAERAIAQIGNALPPELIEERGLLQANLLMARKDYSDAVKVLNALNLNKSDDLNDRYGLYNLGIALIKSGQIKQGSDILDKFGVLPAPDEEYRALRDKANLALGFAAISDKKPVEARNYFERIRLKSPEANKALLGLGWSAIAQKNPTLALVPWTELTKRNLNDIAVLEAKIAVPYAYAELGAYGQSTELYNQAIADFNTEDHDLNESISAINSGKLVEALISTNPGEEIGWFWTIRKIPSIPAMPHAAHLDYVLAQHEFQEAFKNYRDLRYLSLNLQEWREKLAVFDDMLANRRKAFSERLPKVMEQSNELGLTALRAKIEQEQTNINNGEKAANGIAFADSKQQDLLMRLNRVQSILQAYPDEPEFAAARERVRLAQGSLIWQLNDGYATRVWEAKKDIAVLQEQLKQAQAVQDALLQAQHDEPARFDALEARIKQNAQTLDSMIPRIAALTKQQQSMVQQIATDALKHQQQRLAQYATQARFAVAQLYDRGTENNKSKAEADHATTP</sequence>
<dbReference type="AlphaFoldDB" id="A0A4V3AV06"/>
<evidence type="ECO:0000256" key="2">
    <source>
        <dbReference type="SAM" id="SignalP"/>
    </source>
</evidence>
<organism evidence="3 4">
    <name type="scientific">Sapientia aquatica</name>
    <dbReference type="NCBI Taxonomy" id="1549640"/>
    <lineage>
        <taxon>Bacteria</taxon>
        <taxon>Pseudomonadati</taxon>
        <taxon>Pseudomonadota</taxon>
        <taxon>Betaproteobacteria</taxon>
        <taxon>Burkholderiales</taxon>
        <taxon>Oxalobacteraceae</taxon>
        <taxon>Sapientia</taxon>
    </lineage>
</organism>
<dbReference type="EMBL" id="SMYL01000002">
    <property type="protein sequence ID" value="TDK67378.1"/>
    <property type="molecule type" value="Genomic_DNA"/>
</dbReference>
<feature type="signal peptide" evidence="2">
    <location>
        <begin position="1"/>
        <end position="35"/>
    </location>
</feature>
<accession>A0A4V3AV06</accession>
<evidence type="ECO:0000313" key="3">
    <source>
        <dbReference type="EMBL" id="TDK67378.1"/>
    </source>
</evidence>
<feature type="chain" id="PRO_5021016713" description="Tetratricopeptide repeat protein" evidence="2">
    <location>
        <begin position="36"/>
        <end position="656"/>
    </location>
</feature>
<keyword evidence="1" id="KW-0175">Coiled coil</keyword>
<proteinExistence type="predicted"/>
<dbReference type="RefSeq" id="WP_133326572.1">
    <property type="nucleotide sequence ID" value="NZ_SMYL01000002.1"/>
</dbReference>
<reference evidence="3 4" key="1">
    <citation type="submission" date="2019-03" db="EMBL/GenBank/DDBJ databases">
        <title>Sapientia aquatica gen. nov., sp. nov., isolated from a crater lake.</title>
        <authorList>
            <person name="Felfoldi T."/>
            <person name="Szabo A."/>
            <person name="Toth E."/>
            <person name="Schumann P."/>
            <person name="Keki Z."/>
            <person name="Marialigeti K."/>
            <person name="Mathe I."/>
        </authorList>
    </citation>
    <scope>NUCLEOTIDE SEQUENCE [LARGE SCALE GENOMIC DNA]</scope>
    <source>
        <strain evidence="3 4">SA-152</strain>
    </source>
</reference>
<evidence type="ECO:0000256" key="1">
    <source>
        <dbReference type="SAM" id="Coils"/>
    </source>
</evidence>
<dbReference type="OrthoDB" id="6072288at2"/>
<dbReference type="Gene3D" id="1.25.40.10">
    <property type="entry name" value="Tetratricopeptide repeat domain"/>
    <property type="match status" value="2"/>
</dbReference>
<dbReference type="InterPro" id="IPR011990">
    <property type="entry name" value="TPR-like_helical_dom_sf"/>
</dbReference>
<dbReference type="Proteomes" id="UP000294829">
    <property type="component" value="Unassembled WGS sequence"/>
</dbReference>
<protein>
    <recommendedName>
        <fullName evidence="5">Tetratricopeptide repeat protein</fullName>
    </recommendedName>
</protein>
<evidence type="ECO:0000313" key="4">
    <source>
        <dbReference type="Proteomes" id="UP000294829"/>
    </source>
</evidence>
<name>A0A4V3AV06_9BURK</name>